<proteinExistence type="predicted"/>
<geneLocation type="plasmid" evidence="2">
    <name>pjcm18538 dna</name>
</geneLocation>
<dbReference type="Proteomes" id="UP000467428">
    <property type="component" value="Chromosome"/>
</dbReference>
<accession>A0A7I7S246</accession>
<organism evidence="1 2">
    <name type="scientific">Mycolicibacterium arabiense</name>
    <dbReference type="NCBI Taxonomy" id="1286181"/>
    <lineage>
        <taxon>Bacteria</taxon>
        <taxon>Bacillati</taxon>
        <taxon>Actinomycetota</taxon>
        <taxon>Actinomycetes</taxon>
        <taxon>Mycobacteriales</taxon>
        <taxon>Mycobacteriaceae</taxon>
        <taxon>Mycolicibacterium</taxon>
    </lineage>
</organism>
<evidence type="ECO:0008006" key="3">
    <source>
        <dbReference type="Google" id="ProtNLM"/>
    </source>
</evidence>
<keyword evidence="2" id="KW-1185">Reference proteome</keyword>
<dbReference type="KEGG" id="marz:MARA_38140"/>
<evidence type="ECO:0000313" key="2">
    <source>
        <dbReference type="Proteomes" id="UP000467428"/>
    </source>
</evidence>
<evidence type="ECO:0000313" key="1">
    <source>
        <dbReference type="EMBL" id="BBY50346.1"/>
    </source>
</evidence>
<gene>
    <name evidence="1" type="ORF">MARA_38140</name>
</gene>
<name>A0A7I7S246_9MYCO</name>
<reference evidence="1 2" key="1">
    <citation type="journal article" date="2019" name="Emerg. Microbes Infect.">
        <title>Comprehensive subspecies identification of 175 nontuberculous mycobacteria species based on 7547 genomic profiles.</title>
        <authorList>
            <person name="Matsumoto Y."/>
            <person name="Kinjo T."/>
            <person name="Motooka D."/>
            <person name="Nabeya D."/>
            <person name="Jung N."/>
            <person name="Uechi K."/>
            <person name="Horii T."/>
            <person name="Iida T."/>
            <person name="Fujita J."/>
            <person name="Nakamura S."/>
        </authorList>
    </citation>
    <scope>NUCLEOTIDE SEQUENCE [LARGE SCALE GENOMIC DNA]</scope>
    <source>
        <strain evidence="1 2">JCM 18538</strain>
    </source>
</reference>
<dbReference type="EMBL" id="AP022593">
    <property type="protein sequence ID" value="BBY50346.1"/>
    <property type="molecule type" value="Genomic_DNA"/>
</dbReference>
<sequence>MTTMIQDFSYGTSSNECDRALVRAYSRQLATVVSVSGGVDSDNWDFVAARVGRHVLEDDVLLDLGGVDAASPECRDLLYFVDDACQAAGVDWVLVAAEELVDGIGLMGEDLNCAVARSVREGLRYFADVNGARRQALLPLLDRTA</sequence>
<protein>
    <recommendedName>
        <fullName evidence="3">Anti-sigma factor antagonist</fullName>
    </recommendedName>
</protein>
<dbReference type="RefSeq" id="WP_163919833.1">
    <property type="nucleotide sequence ID" value="NZ_AP022593.1"/>
</dbReference>
<dbReference type="AlphaFoldDB" id="A0A7I7S246"/>